<dbReference type="PANTHER" id="PTHR21666">
    <property type="entry name" value="PEPTIDASE-RELATED"/>
    <property type="match status" value="1"/>
</dbReference>
<dbReference type="STRING" id="1618481.US54_C0005G0020"/>
<accession>A0A0G0H998</accession>
<name>A0A0G0H998_9BACT</name>
<dbReference type="Proteomes" id="UP000034471">
    <property type="component" value="Unassembled WGS sequence"/>
</dbReference>
<reference evidence="2 3" key="1">
    <citation type="journal article" date="2015" name="Nature">
        <title>rRNA introns, odd ribosomes, and small enigmatic genomes across a large radiation of phyla.</title>
        <authorList>
            <person name="Brown C.T."/>
            <person name="Hug L.A."/>
            <person name="Thomas B.C."/>
            <person name="Sharon I."/>
            <person name="Castelle C.J."/>
            <person name="Singh A."/>
            <person name="Wilkins M.J."/>
            <person name="Williams K.H."/>
            <person name="Banfield J.F."/>
        </authorList>
    </citation>
    <scope>NUCLEOTIDE SEQUENCE [LARGE SCALE GENOMIC DNA]</scope>
</reference>
<feature type="non-terminal residue" evidence="2">
    <location>
        <position position="1"/>
    </location>
</feature>
<dbReference type="SUPFAM" id="SSF51261">
    <property type="entry name" value="Duplicated hybrid motif"/>
    <property type="match status" value="1"/>
</dbReference>
<evidence type="ECO:0008006" key="4">
    <source>
        <dbReference type="Google" id="ProtNLM"/>
    </source>
</evidence>
<dbReference type="Gene3D" id="2.70.70.10">
    <property type="entry name" value="Glucose Permease (Domain IIA)"/>
    <property type="match status" value="2"/>
</dbReference>
<dbReference type="EMBL" id="LBTJ01000005">
    <property type="protein sequence ID" value="KKQ38707.1"/>
    <property type="molecule type" value="Genomic_DNA"/>
</dbReference>
<keyword evidence="1" id="KW-0175">Coiled coil</keyword>
<evidence type="ECO:0000313" key="2">
    <source>
        <dbReference type="EMBL" id="KKQ38707.1"/>
    </source>
</evidence>
<proteinExistence type="predicted"/>
<dbReference type="AlphaFoldDB" id="A0A0G0H998"/>
<dbReference type="GO" id="GO:0004222">
    <property type="term" value="F:metalloendopeptidase activity"/>
    <property type="evidence" value="ECO:0007669"/>
    <property type="project" value="TreeGrafter"/>
</dbReference>
<sequence>EQLDALKTTLVQQKAALDQQKDQKQKLLADTQNSESVYQNLLQRAKAEYAAIQQIISGGGSETEMRSVVKGETIATLISGKSCNSSGRHLHFIVKEGESVIDPFSKLKSIDYINDSNGDTFNPSGTWDWPLSPTIYLHQGFGNTWFVRTYAWYPSHNGIDITGASNNVAAVEDGTLYKGSYTGFNGCALSYVRLKHKDSNISTLYLHVYPN</sequence>
<dbReference type="InterPro" id="IPR011055">
    <property type="entry name" value="Dup_hybrid_motif"/>
</dbReference>
<dbReference type="InterPro" id="IPR050570">
    <property type="entry name" value="Cell_wall_metabolism_enzyme"/>
</dbReference>
<evidence type="ECO:0000256" key="1">
    <source>
        <dbReference type="SAM" id="Coils"/>
    </source>
</evidence>
<feature type="coiled-coil region" evidence="1">
    <location>
        <begin position="3"/>
        <end position="34"/>
    </location>
</feature>
<dbReference type="PANTHER" id="PTHR21666:SF270">
    <property type="entry name" value="MUREIN HYDROLASE ACTIVATOR ENVC"/>
    <property type="match status" value="1"/>
</dbReference>
<protein>
    <recommendedName>
        <fullName evidence="4">Peptidase M23</fullName>
    </recommendedName>
</protein>
<organism evidence="2 3">
    <name type="scientific">Candidatus Roizmanbacteria bacterium GW2011_GWA2_37_7</name>
    <dbReference type="NCBI Taxonomy" id="1618481"/>
    <lineage>
        <taxon>Bacteria</taxon>
        <taxon>Candidatus Roizmaniibacteriota</taxon>
    </lineage>
</organism>
<evidence type="ECO:0000313" key="3">
    <source>
        <dbReference type="Proteomes" id="UP000034471"/>
    </source>
</evidence>
<comment type="caution">
    <text evidence="2">The sequence shown here is derived from an EMBL/GenBank/DDBJ whole genome shotgun (WGS) entry which is preliminary data.</text>
</comment>
<gene>
    <name evidence="2" type="ORF">US54_C0005G0020</name>
</gene>